<name>A0A4Q9DPF8_9BACL</name>
<evidence type="ECO:0000313" key="8">
    <source>
        <dbReference type="EMBL" id="TBL75670.1"/>
    </source>
</evidence>
<dbReference type="FunFam" id="3.40.605.10:FF:000007">
    <property type="entry name" value="NAD/NADP-dependent betaine aldehyde dehydrogenase"/>
    <property type="match status" value="1"/>
</dbReference>
<dbReference type="AlphaFoldDB" id="A0A4Q9DPF8"/>
<dbReference type="CDD" id="cd07149">
    <property type="entry name" value="ALDH_y4uC"/>
    <property type="match status" value="1"/>
</dbReference>
<protein>
    <recommendedName>
        <fullName evidence="6">3-sulfolactaldehyde dehydrogenase</fullName>
        <ecNumber evidence="5">1.2.1.97</ecNumber>
    </recommendedName>
</protein>
<dbReference type="Gene3D" id="3.40.309.10">
    <property type="entry name" value="Aldehyde Dehydrogenase, Chain A, domain 2"/>
    <property type="match status" value="1"/>
</dbReference>
<dbReference type="SUPFAM" id="SSF53720">
    <property type="entry name" value="ALDH-like"/>
    <property type="match status" value="1"/>
</dbReference>
<dbReference type="Gene3D" id="3.40.605.10">
    <property type="entry name" value="Aldehyde Dehydrogenase, Chain A, domain 1"/>
    <property type="match status" value="1"/>
</dbReference>
<dbReference type="OrthoDB" id="20170at2"/>
<sequence>MTGKIYGNFIGGKWWEANETFPVYHKFTNEVIARVAKASREEVGAAVEHAVSAVRTKALAPYERYEILMKSAEWFRRQKEEIASTIVQECGKVLKDARQEVDRCIQTFIASAEEAKRIGGSEIPIQGQPGNNSKLAFTIRVPVGVICAITPFNFPLNLVAHKVAPAIAAGNAVVLKPAGYTPLSSFRMAEILAEAGLPDGYLNIVNGSGQEIGKYLLEDKRINMYTFTGSPSVGKQIKNSTGIRKVTLELGNNSPNIVHKDAPDLEKAVRLCVSRGFTNNGQACISVQRIYVHRDIYDEFVAKAVTFAGGLAVGDPEQEETDVGPMIAEKEAARVEEWITEAVSQGARVVFGGKRTGALLQPTILTDVTPEMKVVCQEVFAPLVSIVPYDSIDEAIEAANDSDFGLQAGLFTSNLQLALSAAKRLEFGGVIINDSSSFRADIMPYGGVKDSGIGREGPSYAVQEMTEERIVVIEL</sequence>
<dbReference type="InterPro" id="IPR015590">
    <property type="entry name" value="Aldehyde_DH_dom"/>
</dbReference>
<feature type="domain" description="Aldehyde dehydrogenase" evidence="7">
    <location>
        <begin position="16"/>
        <end position="470"/>
    </location>
</feature>
<gene>
    <name evidence="8" type="ORF">EYB31_22000</name>
</gene>
<comment type="similarity">
    <text evidence="1">Belongs to the aldehyde dehydrogenase family.</text>
</comment>
<evidence type="ECO:0000256" key="5">
    <source>
        <dbReference type="ARBA" id="ARBA00066984"/>
    </source>
</evidence>
<evidence type="ECO:0000259" key="7">
    <source>
        <dbReference type="Pfam" id="PF00171"/>
    </source>
</evidence>
<evidence type="ECO:0000256" key="1">
    <source>
        <dbReference type="ARBA" id="ARBA00009986"/>
    </source>
</evidence>
<comment type="catalytic activity">
    <reaction evidence="3">
        <text>(2S)-3-sulfolactaldehyde + NAD(+) + H2O = (2S)-3-sulfolactate + NADH + 2 H(+)</text>
        <dbReference type="Rhea" id="RHEA:47932"/>
        <dbReference type="ChEBI" id="CHEBI:15377"/>
        <dbReference type="ChEBI" id="CHEBI:15378"/>
        <dbReference type="ChEBI" id="CHEBI:57540"/>
        <dbReference type="ChEBI" id="CHEBI:57945"/>
        <dbReference type="ChEBI" id="CHEBI:61289"/>
        <dbReference type="ChEBI" id="CHEBI:90109"/>
        <dbReference type="EC" id="1.2.1.97"/>
    </reaction>
    <physiologicalReaction direction="left-to-right" evidence="3">
        <dbReference type="Rhea" id="RHEA:47933"/>
    </physiologicalReaction>
</comment>
<organism evidence="8 9">
    <name type="scientific">Paenibacillus thalictri</name>
    <dbReference type="NCBI Taxonomy" id="2527873"/>
    <lineage>
        <taxon>Bacteria</taxon>
        <taxon>Bacillati</taxon>
        <taxon>Bacillota</taxon>
        <taxon>Bacilli</taxon>
        <taxon>Bacillales</taxon>
        <taxon>Paenibacillaceae</taxon>
        <taxon>Paenibacillus</taxon>
    </lineage>
</organism>
<evidence type="ECO:0000256" key="4">
    <source>
        <dbReference type="ARBA" id="ARBA00054572"/>
    </source>
</evidence>
<dbReference type="InterPro" id="IPR016161">
    <property type="entry name" value="Ald_DH/histidinol_DH"/>
</dbReference>
<dbReference type="InterPro" id="IPR016162">
    <property type="entry name" value="Ald_DH_N"/>
</dbReference>
<evidence type="ECO:0000256" key="3">
    <source>
        <dbReference type="ARBA" id="ARBA00050326"/>
    </source>
</evidence>
<dbReference type="RefSeq" id="WP_131015581.1">
    <property type="nucleotide sequence ID" value="NZ_SIRE01000016.1"/>
</dbReference>
<evidence type="ECO:0000313" key="9">
    <source>
        <dbReference type="Proteomes" id="UP000293142"/>
    </source>
</evidence>
<comment type="caution">
    <text evidence="8">The sequence shown here is derived from an EMBL/GenBank/DDBJ whole genome shotgun (WGS) entry which is preliminary data.</text>
</comment>
<proteinExistence type="inferred from homology"/>
<dbReference type="InterPro" id="IPR016163">
    <property type="entry name" value="Ald_DH_C"/>
</dbReference>
<dbReference type="GO" id="GO:0008911">
    <property type="term" value="F:lactaldehyde dehydrogenase (NAD+) activity"/>
    <property type="evidence" value="ECO:0007669"/>
    <property type="project" value="TreeGrafter"/>
</dbReference>
<comment type="function">
    <text evidence="4">Part of the sulfo-TAL (or sulfo-SFT) pathway, a D-sulfoquinovose degradation pathway that produces sulfolactate (SL). Catalyzes the oxidation of 3-sulfolactaldehyde (SLA) to sulfolactate (SL).</text>
</comment>
<dbReference type="FunFam" id="3.40.309.10:FF:000009">
    <property type="entry name" value="Aldehyde dehydrogenase A"/>
    <property type="match status" value="1"/>
</dbReference>
<evidence type="ECO:0000256" key="6">
    <source>
        <dbReference type="ARBA" id="ARBA00067277"/>
    </source>
</evidence>
<dbReference type="PANTHER" id="PTHR42991:SF1">
    <property type="entry name" value="ALDEHYDE DEHYDROGENASE"/>
    <property type="match status" value="1"/>
</dbReference>
<evidence type="ECO:0000256" key="2">
    <source>
        <dbReference type="ARBA" id="ARBA00023002"/>
    </source>
</evidence>
<reference evidence="8 9" key="1">
    <citation type="submission" date="2019-02" db="EMBL/GenBank/DDBJ databases">
        <title>Paenibacillus sp. nov., isolated from surface-sterilized tissue of Thalictrum simplex L.</title>
        <authorList>
            <person name="Tuo L."/>
        </authorList>
    </citation>
    <scope>NUCLEOTIDE SEQUENCE [LARGE SCALE GENOMIC DNA]</scope>
    <source>
        <strain evidence="8 9">N2SHLJ1</strain>
    </source>
</reference>
<accession>A0A4Q9DPF8</accession>
<dbReference type="InterPro" id="IPR051020">
    <property type="entry name" value="ALDH-related_metabolic_enz"/>
</dbReference>
<keyword evidence="9" id="KW-1185">Reference proteome</keyword>
<dbReference type="EMBL" id="SIRE01000016">
    <property type="protein sequence ID" value="TBL75670.1"/>
    <property type="molecule type" value="Genomic_DNA"/>
</dbReference>
<dbReference type="Pfam" id="PF00171">
    <property type="entry name" value="Aldedh"/>
    <property type="match status" value="1"/>
</dbReference>
<dbReference type="EC" id="1.2.1.97" evidence="5"/>
<dbReference type="PANTHER" id="PTHR42991">
    <property type="entry name" value="ALDEHYDE DEHYDROGENASE"/>
    <property type="match status" value="1"/>
</dbReference>
<keyword evidence="2" id="KW-0560">Oxidoreductase</keyword>
<dbReference type="Proteomes" id="UP000293142">
    <property type="component" value="Unassembled WGS sequence"/>
</dbReference>